<sequence length="422" mass="46924">MDEAAANGHLEVVTFLHVHRHEACTEEAMDDAATHGHLNVVQFLHENRTEGCTMEALDGAIGNGYLGVVEYLYGLGQLDCTADAVDRAASRGHLEVLKFVLSNRMDAGTRDLFVQYALEGGHVRTAEYLLSLGYPFPTFEIEFEDDVFCKPEILGVFRLLDTHGDIWDDAWMEQACAANNVPLVQVLLKHANGRCGPDALEAAVSNKAWDVVRFLLANETDNISMNALQTLLQRGNLDIAVHILQRHPELRHEKLLQAASAGHNTAATRFLLASGIGKPRECLFEIAGRPKHVTESKLLLPYCMEVTKHLDNVLYRLKLYKIPGRRRKTTLQLITQELTYQARKLSQTITMAPSVAVRAATLLQSGDVVDWALALIIGHLHATDAAATVKQLEKKASLVEDAELKTQLHRLLASKRKRQESY</sequence>
<dbReference type="Pfam" id="PF13637">
    <property type="entry name" value="Ank_4"/>
    <property type="match status" value="1"/>
</dbReference>
<protein>
    <submittedName>
        <fullName evidence="1">Uncharacterized protein</fullName>
    </submittedName>
</protein>
<dbReference type="RefSeq" id="XP_012200622.1">
    <property type="nucleotide sequence ID" value="XM_012345232.1"/>
</dbReference>
<dbReference type="GeneID" id="24128763"/>
<dbReference type="PANTHER" id="PTHR46586">
    <property type="entry name" value="ANKYRIN REPEAT-CONTAINING PROTEIN"/>
    <property type="match status" value="1"/>
</dbReference>
<dbReference type="InterPro" id="IPR052050">
    <property type="entry name" value="SecEffector_AnkRepeat"/>
</dbReference>
<dbReference type="EMBL" id="KK583210">
    <property type="protein sequence ID" value="KDO28557.1"/>
    <property type="molecule type" value="Genomic_DNA"/>
</dbReference>
<dbReference type="OMA" id="QACAANN"/>
<name>A0A067CP12_SAPPC</name>
<organism evidence="1 2">
    <name type="scientific">Saprolegnia parasitica (strain CBS 223.65)</name>
    <dbReference type="NCBI Taxonomy" id="695850"/>
    <lineage>
        <taxon>Eukaryota</taxon>
        <taxon>Sar</taxon>
        <taxon>Stramenopiles</taxon>
        <taxon>Oomycota</taxon>
        <taxon>Saprolegniomycetes</taxon>
        <taxon>Saprolegniales</taxon>
        <taxon>Saprolegniaceae</taxon>
        <taxon>Saprolegnia</taxon>
    </lineage>
</organism>
<dbReference type="SUPFAM" id="SSF48403">
    <property type="entry name" value="Ankyrin repeat"/>
    <property type="match status" value="1"/>
</dbReference>
<dbReference type="OrthoDB" id="10380365at2759"/>
<dbReference type="VEuPathDB" id="FungiDB:SPRG_06415"/>
<evidence type="ECO:0000313" key="2">
    <source>
        <dbReference type="Proteomes" id="UP000030745"/>
    </source>
</evidence>
<proteinExistence type="predicted"/>
<dbReference type="AlphaFoldDB" id="A0A067CP12"/>
<keyword evidence="2" id="KW-1185">Reference proteome</keyword>
<accession>A0A067CP12</accession>
<dbReference type="Gene3D" id="1.25.40.20">
    <property type="entry name" value="Ankyrin repeat-containing domain"/>
    <property type="match status" value="2"/>
</dbReference>
<gene>
    <name evidence="1" type="ORF">SPRG_06415</name>
</gene>
<dbReference type="InterPro" id="IPR002110">
    <property type="entry name" value="Ankyrin_rpt"/>
</dbReference>
<dbReference type="InterPro" id="IPR036770">
    <property type="entry name" value="Ankyrin_rpt-contain_sf"/>
</dbReference>
<dbReference type="KEGG" id="spar:SPRG_06415"/>
<evidence type="ECO:0000313" key="1">
    <source>
        <dbReference type="EMBL" id="KDO28557.1"/>
    </source>
</evidence>
<dbReference type="Proteomes" id="UP000030745">
    <property type="component" value="Unassembled WGS sequence"/>
</dbReference>
<dbReference type="PANTHER" id="PTHR46586:SF3">
    <property type="entry name" value="ANKYRIN REPEAT-CONTAINING PROTEIN"/>
    <property type="match status" value="1"/>
</dbReference>
<reference evidence="1 2" key="1">
    <citation type="journal article" date="2013" name="PLoS Genet.">
        <title>Distinctive expansion of potential virulence genes in the genome of the oomycete fish pathogen Saprolegnia parasitica.</title>
        <authorList>
            <person name="Jiang R.H."/>
            <person name="de Bruijn I."/>
            <person name="Haas B.J."/>
            <person name="Belmonte R."/>
            <person name="Lobach L."/>
            <person name="Christie J."/>
            <person name="van den Ackerveken G."/>
            <person name="Bottin A."/>
            <person name="Bulone V."/>
            <person name="Diaz-Moreno S.M."/>
            <person name="Dumas B."/>
            <person name="Fan L."/>
            <person name="Gaulin E."/>
            <person name="Govers F."/>
            <person name="Grenville-Briggs L.J."/>
            <person name="Horner N.R."/>
            <person name="Levin J.Z."/>
            <person name="Mammella M."/>
            <person name="Meijer H.J."/>
            <person name="Morris P."/>
            <person name="Nusbaum C."/>
            <person name="Oome S."/>
            <person name="Phillips A.J."/>
            <person name="van Rooyen D."/>
            <person name="Rzeszutek E."/>
            <person name="Saraiva M."/>
            <person name="Secombes C.J."/>
            <person name="Seidl M.F."/>
            <person name="Snel B."/>
            <person name="Stassen J.H."/>
            <person name="Sykes S."/>
            <person name="Tripathy S."/>
            <person name="van den Berg H."/>
            <person name="Vega-Arreguin J.C."/>
            <person name="Wawra S."/>
            <person name="Young S.K."/>
            <person name="Zeng Q."/>
            <person name="Dieguez-Uribeondo J."/>
            <person name="Russ C."/>
            <person name="Tyler B.M."/>
            <person name="van West P."/>
        </authorList>
    </citation>
    <scope>NUCLEOTIDE SEQUENCE [LARGE SCALE GENOMIC DNA]</scope>
    <source>
        <strain evidence="1 2">CBS 223.65</strain>
    </source>
</reference>